<evidence type="ECO:0000313" key="4">
    <source>
        <dbReference type="Proteomes" id="UP000823914"/>
    </source>
</evidence>
<accession>A0A9E2L307</accession>
<dbReference type="Pfam" id="PF01627">
    <property type="entry name" value="Hpt"/>
    <property type="match status" value="1"/>
</dbReference>
<evidence type="ECO:0000256" key="1">
    <source>
        <dbReference type="PROSITE-ProRule" id="PRU00110"/>
    </source>
</evidence>
<feature type="modified residue" description="Phosphohistidine" evidence="1">
    <location>
        <position position="66"/>
    </location>
</feature>
<dbReference type="EMBL" id="JAHLFV010000173">
    <property type="protein sequence ID" value="MBU3850364.1"/>
    <property type="molecule type" value="Genomic_DNA"/>
</dbReference>
<reference evidence="3" key="2">
    <citation type="submission" date="2021-04" db="EMBL/GenBank/DDBJ databases">
        <authorList>
            <person name="Gilroy R."/>
        </authorList>
    </citation>
    <scope>NUCLEOTIDE SEQUENCE</scope>
    <source>
        <strain evidence="3">Gambia15-2214</strain>
    </source>
</reference>
<dbReference type="SUPFAM" id="SSF47226">
    <property type="entry name" value="Histidine-containing phosphotransfer domain, HPT domain"/>
    <property type="match status" value="1"/>
</dbReference>
<dbReference type="Gene3D" id="1.20.120.160">
    <property type="entry name" value="HPT domain"/>
    <property type="match status" value="1"/>
</dbReference>
<evidence type="ECO:0000259" key="2">
    <source>
        <dbReference type="PROSITE" id="PS50894"/>
    </source>
</evidence>
<keyword evidence="1" id="KW-0597">Phosphoprotein</keyword>
<dbReference type="AlphaFoldDB" id="A0A9E2L307"/>
<gene>
    <name evidence="3" type="ORF">IAA16_07350</name>
</gene>
<dbReference type="InterPro" id="IPR036641">
    <property type="entry name" value="HPT_dom_sf"/>
</dbReference>
<dbReference type="PROSITE" id="PS50894">
    <property type="entry name" value="HPT"/>
    <property type="match status" value="1"/>
</dbReference>
<proteinExistence type="predicted"/>
<dbReference type="GO" id="GO:0004672">
    <property type="term" value="F:protein kinase activity"/>
    <property type="evidence" value="ECO:0007669"/>
    <property type="project" value="UniProtKB-ARBA"/>
</dbReference>
<dbReference type="Proteomes" id="UP000823914">
    <property type="component" value="Unassembled WGS sequence"/>
</dbReference>
<sequence>MENTEKTLVDLKEALQRLDNDMSLFNTLADMFLQDTSCTPEKIRELERTARNKNPQAMEEAGKCIHRLKGAARQLSANPLAEKAQQLEDIFRQKAEGDTSVLTEELIDLYESTVSFLRNLQKA</sequence>
<comment type="caution">
    <text evidence="3">The sequence shown here is derived from an EMBL/GenBank/DDBJ whole genome shotgun (WGS) entry which is preliminary data.</text>
</comment>
<name>A0A9E2L307_9SPIR</name>
<evidence type="ECO:0000313" key="3">
    <source>
        <dbReference type="EMBL" id="MBU3850364.1"/>
    </source>
</evidence>
<organism evidence="3 4">
    <name type="scientific">Candidatus Treponema excrementipullorum</name>
    <dbReference type="NCBI Taxonomy" id="2838768"/>
    <lineage>
        <taxon>Bacteria</taxon>
        <taxon>Pseudomonadati</taxon>
        <taxon>Spirochaetota</taxon>
        <taxon>Spirochaetia</taxon>
        <taxon>Spirochaetales</taxon>
        <taxon>Treponemataceae</taxon>
        <taxon>Treponema</taxon>
    </lineage>
</organism>
<protein>
    <submittedName>
        <fullName evidence="3">Hpt domain-containing protein</fullName>
    </submittedName>
</protein>
<dbReference type="SMART" id="SM00073">
    <property type="entry name" value="HPT"/>
    <property type="match status" value="1"/>
</dbReference>
<dbReference type="InterPro" id="IPR008207">
    <property type="entry name" value="Sig_transdc_His_kin_Hpt_dom"/>
</dbReference>
<dbReference type="GO" id="GO:0000160">
    <property type="term" value="P:phosphorelay signal transduction system"/>
    <property type="evidence" value="ECO:0007669"/>
    <property type="project" value="InterPro"/>
</dbReference>
<feature type="domain" description="HPt" evidence="2">
    <location>
        <begin position="21"/>
        <end position="123"/>
    </location>
</feature>
<reference evidence="3" key="1">
    <citation type="journal article" date="2021" name="PeerJ">
        <title>Extensive microbial diversity within the chicken gut microbiome revealed by metagenomics and culture.</title>
        <authorList>
            <person name="Gilroy R."/>
            <person name="Ravi A."/>
            <person name="Getino M."/>
            <person name="Pursley I."/>
            <person name="Horton D.L."/>
            <person name="Alikhan N.F."/>
            <person name="Baker D."/>
            <person name="Gharbi K."/>
            <person name="Hall N."/>
            <person name="Watson M."/>
            <person name="Adriaenssens E.M."/>
            <person name="Foster-Nyarko E."/>
            <person name="Jarju S."/>
            <person name="Secka A."/>
            <person name="Antonio M."/>
            <person name="Oren A."/>
            <person name="Chaudhuri R.R."/>
            <person name="La Ragione R."/>
            <person name="Hildebrand F."/>
            <person name="Pallen M.J."/>
        </authorList>
    </citation>
    <scope>NUCLEOTIDE SEQUENCE</scope>
    <source>
        <strain evidence="3">Gambia15-2214</strain>
    </source>
</reference>
<dbReference type="CDD" id="cd00088">
    <property type="entry name" value="HPT"/>
    <property type="match status" value="1"/>
</dbReference>